<dbReference type="PANTHER" id="PTHR36360:SF1">
    <property type="entry name" value="ACTIN T1-LIKE PROTEIN"/>
    <property type="match status" value="1"/>
</dbReference>
<evidence type="ECO:0000313" key="1">
    <source>
        <dbReference type="EMBL" id="KAF6162271.1"/>
    </source>
</evidence>
<accession>A0A7J7N4Z7</accession>
<dbReference type="EMBL" id="JACGCM010001055">
    <property type="protein sequence ID" value="KAF6162271.1"/>
    <property type="molecule type" value="Genomic_DNA"/>
</dbReference>
<organism evidence="1 2">
    <name type="scientific">Kingdonia uniflora</name>
    <dbReference type="NCBI Taxonomy" id="39325"/>
    <lineage>
        <taxon>Eukaryota</taxon>
        <taxon>Viridiplantae</taxon>
        <taxon>Streptophyta</taxon>
        <taxon>Embryophyta</taxon>
        <taxon>Tracheophyta</taxon>
        <taxon>Spermatophyta</taxon>
        <taxon>Magnoliopsida</taxon>
        <taxon>Ranunculales</taxon>
        <taxon>Circaeasteraceae</taxon>
        <taxon>Kingdonia</taxon>
    </lineage>
</organism>
<evidence type="ECO:0000313" key="2">
    <source>
        <dbReference type="Proteomes" id="UP000541444"/>
    </source>
</evidence>
<name>A0A7J7N4Z7_9MAGN</name>
<keyword evidence="2" id="KW-1185">Reference proteome</keyword>
<dbReference type="PANTHER" id="PTHR36360">
    <property type="entry name" value="ACTIN T1-LIKE PROTEIN"/>
    <property type="match status" value="1"/>
</dbReference>
<sequence length="51" mass="5914">MERFFGNAHRGDPGVPHTDLERFVNIWIGSAAFSALTWFDPYIWQLSSPFK</sequence>
<proteinExistence type="predicted"/>
<comment type="caution">
    <text evidence="1">The sequence shown here is derived from an EMBL/GenBank/DDBJ whole genome shotgun (WGS) entry which is preliminary data.</text>
</comment>
<dbReference type="Proteomes" id="UP000541444">
    <property type="component" value="Unassembled WGS sequence"/>
</dbReference>
<gene>
    <name evidence="1" type="ORF">GIB67_008400</name>
</gene>
<dbReference type="AlphaFoldDB" id="A0A7J7N4Z7"/>
<protein>
    <submittedName>
        <fullName evidence="1">Uncharacterized protein</fullName>
    </submittedName>
</protein>
<dbReference type="OrthoDB" id="2011628at2759"/>
<reference evidence="1 2" key="1">
    <citation type="journal article" date="2020" name="IScience">
        <title>Genome Sequencing of the Endangered Kingdonia uniflora (Circaeasteraceae, Ranunculales) Reveals Potential Mechanisms of Evolutionary Specialization.</title>
        <authorList>
            <person name="Sun Y."/>
            <person name="Deng T."/>
            <person name="Zhang A."/>
            <person name="Moore M.J."/>
            <person name="Landis J.B."/>
            <person name="Lin N."/>
            <person name="Zhang H."/>
            <person name="Zhang X."/>
            <person name="Huang J."/>
            <person name="Zhang X."/>
            <person name="Sun H."/>
            <person name="Wang H."/>
        </authorList>
    </citation>
    <scope>NUCLEOTIDE SEQUENCE [LARGE SCALE GENOMIC DNA]</scope>
    <source>
        <strain evidence="1">TB1705</strain>
        <tissue evidence="1">Leaf</tissue>
    </source>
</reference>